<comment type="caution">
    <text evidence="2">The sequence shown here is derived from an EMBL/GenBank/DDBJ whole genome shotgun (WGS) entry which is preliminary data.</text>
</comment>
<dbReference type="GO" id="GO:0003677">
    <property type="term" value="F:DNA binding"/>
    <property type="evidence" value="ECO:0007669"/>
    <property type="project" value="InterPro"/>
</dbReference>
<dbReference type="PROSITE" id="PS50943">
    <property type="entry name" value="HTH_CROC1"/>
    <property type="match status" value="1"/>
</dbReference>
<feature type="domain" description="HTH cro/C1-type" evidence="1">
    <location>
        <begin position="6"/>
        <end position="62"/>
    </location>
</feature>
<evidence type="ECO:0000313" key="2">
    <source>
        <dbReference type="EMBL" id="MDI6452365.1"/>
    </source>
</evidence>
<dbReference type="SUPFAM" id="SSF47413">
    <property type="entry name" value="lambda repressor-like DNA-binding domains"/>
    <property type="match status" value="1"/>
</dbReference>
<evidence type="ECO:0000259" key="1">
    <source>
        <dbReference type="PROSITE" id="PS50943"/>
    </source>
</evidence>
<organism evidence="2 3">
    <name type="scientific">Peloplasma aerotolerans</name>
    <dbReference type="NCBI Taxonomy" id="3044389"/>
    <lineage>
        <taxon>Bacteria</taxon>
        <taxon>Bacillati</taxon>
        <taxon>Mycoplasmatota</taxon>
        <taxon>Mollicutes</taxon>
        <taxon>Acholeplasmatales</taxon>
        <taxon>Acholeplasmataceae</taxon>
        <taxon>Peloplasma</taxon>
    </lineage>
</organism>
<proteinExistence type="predicted"/>
<reference evidence="2" key="1">
    <citation type="submission" date="2023-05" db="EMBL/GenBank/DDBJ databases">
        <title>Mariniplasma microaerophilum sp. nov., a novel anaerobic mollicute isolated from terrestrial mud volcano, Taman Peninsula, Russia.</title>
        <authorList>
            <person name="Khomyakova M.A."/>
            <person name="Merkel A.Y."/>
            <person name="Slobodkin A.I."/>
        </authorList>
    </citation>
    <scope>NUCLEOTIDE SEQUENCE</scope>
    <source>
        <strain evidence="2">M4Ah</strain>
    </source>
</reference>
<gene>
    <name evidence="2" type="ORF">QJ521_02205</name>
</gene>
<dbReference type="Proteomes" id="UP001431532">
    <property type="component" value="Unassembled WGS sequence"/>
</dbReference>
<sequence length="80" mass="9577">MKRSYLKMRRKALQKTLEDIAYDIGISYNYLLNIENGHQGDKASFMLMVKIARAYQVTVDEFYHLEYLYQKEKGVLKDYD</sequence>
<keyword evidence="3" id="KW-1185">Reference proteome</keyword>
<name>A0AAW6U629_9MOLU</name>
<dbReference type="InterPro" id="IPR010982">
    <property type="entry name" value="Lambda_DNA-bd_dom_sf"/>
</dbReference>
<dbReference type="InterPro" id="IPR001387">
    <property type="entry name" value="Cro/C1-type_HTH"/>
</dbReference>
<evidence type="ECO:0000313" key="3">
    <source>
        <dbReference type="Proteomes" id="UP001431532"/>
    </source>
</evidence>
<dbReference type="EMBL" id="JASCXW010000004">
    <property type="protein sequence ID" value="MDI6452365.1"/>
    <property type="molecule type" value="Genomic_DNA"/>
</dbReference>
<dbReference type="CDD" id="cd00093">
    <property type="entry name" value="HTH_XRE"/>
    <property type="match status" value="1"/>
</dbReference>
<dbReference type="AlphaFoldDB" id="A0AAW6U629"/>
<protein>
    <submittedName>
        <fullName evidence="2">Helix-turn-helix transcriptional regulator</fullName>
    </submittedName>
</protein>
<dbReference type="RefSeq" id="WP_282838780.1">
    <property type="nucleotide sequence ID" value="NZ_JASCXW010000004.1"/>
</dbReference>
<dbReference type="Gene3D" id="1.10.260.40">
    <property type="entry name" value="lambda repressor-like DNA-binding domains"/>
    <property type="match status" value="1"/>
</dbReference>
<dbReference type="Pfam" id="PF01381">
    <property type="entry name" value="HTH_3"/>
    <property type="match status" value="1"/>
</dbReference>
<dbReference type="SMART" id="SM00530">
    <property type="entry name" value="HTH_XRE"/>
    <property type="match status" value="1"/>
</dbReference>
<accession>A0AAW6U629</accession>